<proteinExistence type="predicted"/>
<sequence length="91" mass="10133">MSEVHKILHEYLAFRKLCTRWVPHNLTDAQKLLPVNRYSEMMQIFAGGDSNAVCDIVTGGRFNNNSSSSVIMGDHRSSLTVAAQTLPRAAR</sequence>
<keyword evidence="2" id="KW-1185">Reference proteome</keyword>
<gene>
    <name evidence="1" type="ORF">EVAR_63981_1</name>
</gene>
<evidence type="ECO:0000313" key="1">
    <source>
        <dbReference type="EMBL" id="GBP87019.1"/>
    </source>
</evidence>
<protein>
    <submittedName>
        <fullName evidence="1">Uncharacterized protein</fullName>
    </submittedName>
</protein>
<dbReference type="OrthoDB" id="10017160at2759"/>
<dbReference type="Proteomes" id="UP000299102">
    <property type="component" value="Unassembled WGS sequence"/>
</dbReference>
<organism evidence="1 2">
    <name type="scientific">Eumeta variegata</name>
    <name type="common">Bagworm moth</name>
    <name type="synonym">Eumeta japonica</name>
    <dbReference type="NCBI Taxonomy" id="151549"/>
    <lineage>
        <taxon>Eukaryota</taxon>
        <taxon>Metazoa</taxon>
        <taxon>Ecdysozoa</taxon>
        <taxon>Arthropoda</taxon>
        <taxon>Hexapoda</taxon>
        <taxon>Insecta</taxon>
        <taxon>Pterygota</taxon>
        <taxon>Neoptera</taxon>
        <taxon>Endopterygota</taxon>
        <taxon>Lepidoptera</taxon>
        <taxon>Glossata</taxon>
        <taxon>Ditrysia</taxon>
        <taxon>Tineoidea</taxon>
        <taxon>Psychidae</taxon>
        <taxon>Oiketicinae</taxon>
        <taxon>Eumeta</taxon>
    </lineage>
</organism>
<accession>A0A4C1ZJD7</accession>
<name>A0A4C1ZJD7_EUMVA</name>
<dbReference type="EMBL" id="BGZK01001831">
    <property type="protein sequence ID" value="GBP87019.1"/>
    <property type="molecule type" value="Genomic_DNA"/>
</dbReference>
<evidence type="ECO:0000313" key="2">
    <source>
        <dbReference type="Proteomes" id="UP000299102"/>
    </source>
</evidence>
<comment type="caution">
    <text evidence="1">The sequence shown here is derived from an EMBL/GenBank/DDBJ whole genome shotgun (WGS) entry which is preliminary data.</text>
</comment>
<dbReference type="AlphaFoldDB" id="A0A4C1ZJD7"/>
<reference evidence="1 2" key="1">
    <citation type="journal article" date="2019" name="Commun. Biol.">
        <title>The bagworm genome reveals a unique fibroin gene that provides high tensile strength.</title>
        <authorList>
            <person name="Kono N."/>
            <person name="Nakamura H."/>
            <person name="Ohtoshi R."/>
            <person name="Tomita M."/>
            <person name="Numata K."/>
            <person name="Arakawa K."/>
        </authorList>
    </citation>
    <scope>NUCLEOTIDE SEQUENCE [LARGE SCALE GENOMIC DNA]</scope>
</reference>